<proteinExistence type="predicted"/>
<keyword evidence="2 4" id="KW-0808">Transferase</keyword>
<protein>
    <submittedName>
        <fullName evidence="4">Arginine N-succinyltransferase</fullName>
    </submittedName>
</protein>
<evidence type="ECO:0000313" key="4">
    <source>
        <dbReference type="EMBL" id="ENO97359.1"/>
    </source>
</evidence>
<sequence>MQPPPRQFVVRLARREDVEAFTALVIDADGALERHPESREASHLSIETSIRSLAGQASDAERGYLLLLEDVHSAEIAGCITLTCHIGLEQPFYDYRVGRIVHSSRPLKSYRCLDVLYLSNDLTGCSELHSLYLRAGARGMGAASLLLKAAQLFIRSRIHEFAPRLIAELHGVQDANGASPFWESVGRRFFRVGQREVERLMAKGRKAFVAELMPKHPMYVSLLPTAAQAVVGEVHHSNVGLARELEADGFHFENHVDIFDAGRVMEAHMADLHGVAASRVLSARDCEDVAGEHWWIAGGSGADFRVVGGTAAAAEDELRIAPALLRRLGARAGDKLLALPLRP</sequence>
<dbReference type="InterPro" id="IPR016181">
    <property type="entry name" value="Acyl_CoA_acyltransferase"/>
</dbReference>
<dbReference type="Proteomes" id="UP000013047">
    <property type="component" value="Unassembled WGS sequence"/>
</dbReference>
<organism evidence="4 5">
    <name type="scientific">Thauera phenylacetica B4P</name>
    <dbReference type="NCBI Taxonomy" id="1234382"/>
    <lineage>
        <taxon>Bacteria</taxon>
        <taxon>Pseudomonadati</taxon>
        <taxon>Pseudomonadota</taxon>
        <taxon>Betaproteobacteria</taxon>
        <taxon>Rhodocyclales</taxon>
        <taxon>Zoogloeaceae</taxon>
        <taxon>Thauera</taxon>
    </lineage>
</organism>
<dbReference type="PANTHER" id="PTHR30420:SF1">
    <property type="entry name" value="ARGININE N-SUCCINYLTRANSFERASE"/>
    <property type="match status" value="1"/>
</dbReference>
<dbReference type="NCBIfam" id="TIGR03243">
    <property type="entry name" value="arg_catab_AOST"/>
    <property type="match status" value="1"/>
</dbReference>
<dbReference type="Gene3D" id="3.40.630.30">
    <property type="match status" value="1"/>
</dbReference>
<dbReference type="Pfam" id="PF04958">
    <property type="entry name" value="AstA"/>
    <property type="match status" value="1"/>
</dbReference>
<keyword evidence="1" id="KW-0056">Arginine metabolism</keyword>
<keyword evidence="5" id="KW-1185">Reference proteome</keyword>
<keyword evidence="3" id="KW-0012">Acyltransferase</keyword>
<dbReference type="GO" id="GO:0006527">
    <property type="term" value="P:L-arginine catabolic process"/>
    <property type="evidence" value="ECO:0007669"/>
    <property type="project" value="InterPro"/>
</dbReference>
<evidence type="ECO:0000256" key="2">
    <source>
        <dbReference type="ARBA" id="ARBA00022679"/>
    </source>
</evidence>
<accession>N6ZZ19</accession>
<dbReference type="AlphaFoldDB" id="N6ZZ19"/>
<evidence type="ECO:0000256" key="3">
    <source>
        <dbReference type="ARBA" id="ARBA00023315"/>
    </source>
</evidence>
<gene>
    <name evidence="4" type="ORF">C667_09327</name>
</gene>
<comment type="caution">
    <text evidence="4">The sequence shown here is derived from an EMBL/GenBank/DDBJ whole genome shotgun (WGS) entry which is preliminary data.</text>
</comment>
<evidence type="ECO:0000256" key="1">
    <source>
        <dbReference type="ARBA" id="ARBA00022503"/>
    </source>
</evidence>
<dbReference type="GO" id="GO:0008791">
    <property type="term" value="F:arginine N-succinyltransferase activity"/>
    <property type="evidence" value="ECO:0007669"/>
    <property type="project" value="InterPro"/>
</dbReference>
<evidence type="ECO:0000313" key="5">
    <source>
        <dbReference type="Proteomes" id="UP000013047"/>
    </source>
</evidence>
<dbReference type="OrthoDB" id="21121at2"/>
<dbReference type="EMBL" id="AMXF01000051">
    <property type="protein sequence ID" value="ENO97359.1"/>
    <property type="molecule type" value="Genomic_DNA"/>
</dbReference>
<reference evidence="4 5" key="1">
    <citation type="submission" date="2012-09" db="EMBL/GenBank/DDBJ databases">
        <title>Draft Genome Sequences of 6 Strains from Genus Thauera.</title>
        <authorList>
            <person name="Liu B."/>
            <person name="Shapleigh J.P."/>
            <person name="Frostegard A.H."/>
        </authorList>
    </citation>
    <scope>NUCLEOTIDE SEQUENCE [LARGE SCALE GENOMIC DNA]</scope>
    <source>
        <strain evidence="4 5">B4P</strain>
    </source>
</reference>
<dbReference type="SUPFAM" id="SSF55729">
    <property type="entry name" value="Acyl-CoA N-acyltransferases (Nat)"/>
    <property type="match status" value="1"/>
</dbReference>
<dbReference type="InterPro" id="IPR007041">
    <property type="entry name" value="Arg_succinylTrfase_AstA/AruG"/>
</dbReference>
<dbReference type="PANTHER" id="PTHR30420">
    <property type="entry name" value="N-SUCCINYLARGININE DIHYDROLASE"/>
    <property type="match status" value="1"/>
</dbReference>
<name>N6ZZ19_9RHOO</name>